<accession>A0A1F7ULQ7</accession>
<sequence length="74" mass="8604">MLKAIKRMQKARKDITKQLFVIMNAAKKRLDKLTPTQRATLEKGWDIEHAYYSSALEGSKLDRKHFEELGEKVA</sequence>
<dbReference type="AlphaFoldDB" id="A0A1F7ULQ7"/>
<name>A0A1F7ULQ7_9BACT</name>
<comment type="caution">
    <text evidence="1">The sequence shown here is derived from an EMBL/GenBank/DDBJ whole genome shotgun (WGS) entry which is preliminary data.</text>
</comment>
<evidence type="ECO:0000313" key="1">
    <source>
        <dbReference type="EMBL" id="OGL78674.1"/>
    </source>
</evidence>
<dbReference type="STRING" id="1802399.A3E39_03300"/>
<organism evidence="1 2">
    <name type="scientific">Candidatus Uhrbacteria bacterium RIFCSPHIGHO2_12_FULL_60_25</name>
    <dbReference type="NCBI Taxonomy" id="1802399"/>
    <lineage>
        <taxon>Bacteria</taxon>
        <taxon>Candidatus Uhriibacteriota</taxon>
    </lineage>
</organism>
<dbReference type="EMBL" id="MGEH01000026">
    <property type="protein sequence ID" value="OGL78674.1"/>
    <property type="molecule type" value="Genomic_DNA"/>
</dbReference>
<evidence type="ECO:0000313" key="2">
    <source>
        <dbReference type="Proteomes" id="UP000176603"/>
    </source>
</evidence>
<dbReference type="Proteomes" id="UP000176603">
    <property type="component" value="Unassembled WGS sequence"/>
</dbReference>
<proteinExistence type="predicted"/>
<reference evidence="1 2" key="1">
    <citation type="journal article" date="2016" name="Nat. Commun.">
        <title>Thousands of microbial genomes shed light on interconnected biogeochemical processes in an aquifer system.</title>
        <authorList>
            <person name="Anantharaman K."/>
            <person name="Brown C.T."/>
            <person name="Hug L.A."/>
            <person name="Sharon I."/>
            <person name="Castelle C.J."/>
            <person name="Probst A.J."/>
            <person name="Thomas B.C."/>
            <person name="Singh A."/>
            <person name="Wilkins M.J."/>
            <person name="Karaoz U."/>
            <person name="Brodie E.L."/>
            <person name="Williams K.H."/>
            <person name="Hubbard S.S."/>
            <person name="Banfield J.F."/>
        </authorList>
    </citation>
    <scope>NUCLEOTIDE SEQUENCE [LARGE SCALE GENOMIC DNA]</scope>
</reference>
<gene>
    <name evidence="1" type="ORF">A3E39_03300</name>
</gene>
<protein>
    <submittedName>
        <fullName evidence="1">Uncharacterized protein</fullName>
    </submittedName>
</protein>